<dbReference type="GO" id="GO:0016020">
    <property type="term" value="C:membrane"/>
    <property type="evidence" value="ECO:0007669"/>
    <property type="project" value="UniProtKB-SubCell"/>
</dbReference>
<evidence type="ECO:0000259" key="7">
    <source>
        <dbReference type="SMART" id="SM00244"/>
    </source>
</evidence>
<dbReference type="EMBL" id="LNKA01000001">
    <property type="protein sequence ID" value="KTC65388.1"/>
    <property type="molecule type" value="Genomic_DNA"/>
</dbReference>
<dbReference type="Proteomes" id="UP000281170">
    <property type="component" value="Plasmid 9"/>
</dbReference>
<reference evidence="8 10" key="1">
    <citation type="submission" date="2015-11" db="EMBL/GenBank/DDBJ databases">
        <title>Identification of large and diverse effector repertoires of 38 Legionella species.</title>
        <authorList>
            <person name="Burstein D."/>
            <person name="Amaro F."/>
            <person name="Zusman T."/>
            <person name="Lifshitz Z."/>
            <person name="Cohen O."/>
            <person name="Gilbert J.A."/>
            <person name="Pupko T."/>
            <person name="Shuman H.A."/>
            <person name="Segal G."/>
        </authorList>
    </citation>
    <scope>NUCLEOTIDE SEQUENCE [LARGE SCALE GENOMIC DNA]</scope>
    <source>
        <strain evidence="8 10">1762-AUS-E</strain>
    </source>
</reference>
<comment type="similarity">
    <text evidence="2 6">Belongs to the band 7/mec-2 family. HflC subfamily.</text>
</comment>
<evidence type="ECO:0000313" key="11">
    <source>
        <dbReference type="Proteomes" id="UP000281170"/>
    </source>
</evidence>
<dbReference type="Pfam" id="PF01145">
    <property type="entry name" value="Band_7"/>
    <property type="match status" value="1"/>
</dbReference>
<evidence type="ECO:0000256" key="2">
    <source>
        <dbReference type="ARBA" id="ARBA00007862"/>
    </source>
</evidence>
<dbReference type="InterPro" id="IPR001107">
    <property type="entry name" value="Band_7"/>
</dbReference>
<keyword evidence="5" id="KW-0472">Membrane</keyword>
<dbReference type="STRING" id="45056.Lade_0046"/>
<dbReference type="EMBL" id="LR134418">
    <property type="protein sequence ID" value="VEH84790.1"/>
    <property type="molecule type" value="Genomic_DNA"/>
</dbReference>
<dbReference type="PANTHER" id="PTHR42911">
    <property type="entry name" value="MODULATOR OF FTSH PROTEASE HFLC"/>
    <property type="match status" value="1"/>
</dbReference>
<accession>A0A0W0R2U9</accession>
<evidence type="ECO:0000256" key="4">
    <source>
        <dbReference type="ARBA" id="ARBA00022989"/>
    </source>
</evidence>
<dbReference type="Proteomes" id="UP000054859">
    <property type="component" value="Unassembled WGS sequence"/>
</dbReference>
<organism evidence="8 10">
    <name type="scientific">Legionella adelaidensis</name>
    <dbReference type="NCBI Taxonomy" id="45056"/>
    <lineage>
        <taxon>Bacteria</taxon>
        <taxon>Pseudomonadati</taxon>
        <taxon>Pseudomonadota</taxon>
        <taxon>Gammaproteobacteria</taxon>
        <taxon>Legionellales</taxon>
        <taxon>Legionellaceae</taxon>
        <taxon>Legionella</taxon>
    </lineage>
</organism>
<comment type="function">
    <text evidence="6">HflC and HflK could regulate a protease.</text>
</comment>
<dbReference type="NCBIfam" id="TIGR01932">
    <property type="entry name" value="hflC"/>
    <property type="match status" value="2"/>
</dbReference>
<dbReference type="KEGG" id="ladl:NCTC12735_00409"/>
<evidence type="ECO:0000256" key="6">
    <source>
        <dbReference type="PIRNR" id="PIRNR005651"/>
    </source>
</evidence>
<dbReference type="RefSeq" id="WP_058461155.1">
    <property type="nucleotide sequence ID" value="NZ_CAAAHS010000003.1"/>
</dbReference>
<dbReference type="SUPFAM" id="SSF117892">
    <property type="entry name" value="Band 7/SPFH domain"/>
    <property type="match status" value="1"/>
</dbReference>
<sequence length="306" mass="34505">MNGTRTLLAVLGFFVLLLLITSVFTITQGQHGILLRLGRLVEDTDSKQVKVVNPGLHFKLPFIEKVRVFDTRIQTLDIKSSRIVTREKKDVIVDYYVKWRIDNIPQYFKSTGGNELKAETLLEQQLNTSLRAQFGKRTISDVVSGGRDDLMVVLRDRAEQQAGQLGIHVVDVRIKGIELPENTSNAIYQRMRAHMQQIANRHRADGHAEAEAIQARADAMVTVVLAKARSEGQKIRAQGQAKAAAIYAEAYDKNKDFFAFYRSLKAYEGSFNQKQDILVLDQSSEFFNYFKHGMAKGNGVTVKNSL</sequence>
<evidence type="ECO:0000256" key="1">
    <source>
        <dbReference type="ARBA" id="ARBA00004167"/>
    </source>
</evidence>
<geneLocation type="plasmid" evidence="9 11">
    <name>9</name>
</geneLocation>
<keyword evidence="9" id="KW-0614">Plasmid</keyword>
<dbReference type="CDD" id="cd03405">
    <property type="entry name" value="SPFH_HflC"/>
    <property type="match status" value="1"/>
</dbReference>
<evidence type="ECO:0000313" key="10">
    <source>
        <dbReference type="Proteomes" id="UP000054859"/>
    </source>
</evidence>
<evidence type="ECO:0000256" key="3">
    <source>
        <dbReference type="ARBA" id="ARBA00022692"/>
    </source>
</evidence>
<keyword evidence="4" id="KW-1133">Transmembrane helix</keyword>
<name>A0A0W0R2U9_9GAMM</name>
<dbReference type="PATRIC" id="fig|45056.6.peg.48"/>
<dbReference type="PANTHER" id="PTHR42911:SF1">
    <property type="entry name" value="MODULATOR OF FTSH PROTEASE HFLC"/>
    <property type="match status" value="1"/>
</dbReference>
<dbReference type="SMART" id="SM00244">
    <property type="entry name" value="PHB"/>
    <property type="match status" value="1"/>
</dbReference>
<reference evidence="9 11" key="2">
    <citation type="submission" date="2018-12" db="EMBL/GenBank/DDBJ databases">
        <authorList>
            <consortium name="Pathogen Informatics"/>
        </authorList>
    </citation>
    <scope>NUCLEOTIDE SEQUENCE [LARGE SCALE GENOMIC DNA]</scope>
    <source>
        <strain evidence="9 11">NCTC12735</strain>
        <plasmid evidence="11">9</plasmid>
    </source>
</reference>
<gene>
    <name evidence="9" type="primary">hflC</name>
    <name evidence="8" type="ORF">Lade_0046</name>
    <name evidence="9" type="ORF">NCTC12735_00409</name>
</gene>
<comment type="subcellular location">
    <subcellularLocation>
        <location evidence="1">Membrane</location>
        <topology evidence="1">Single-pass membrane protein</topology>
    </subcellularLocation>
</comment>
<feature type="domain" description="Band 7" evidence="7">
    <location>
        <begin position="21"/>
        <end position="191"/>
    </location>
</feature>
<dbReference type="InterPro" id="IPR036013">
    <property type="entry name" value="Band_7/SPFH_dom_sf"/>
</dbReference>
<proteinExistence type="inferred from homology"/>
<keyword evidence="10" id="KW-1185">Reference proteome</keyword>
<dbReference type="AlphaFoldDB" id="A0A0W0R2U9"/>
<keyword evidence="3" id="KW-0812">Transmembrane</keyword>
<evidence type="ECO:0000256" key="5">
    <source>
        <dbReference type="ARBA" id="ARBA00023136"/>
    </source>
</evidence>
<evidence type="ECO:0000313" key="8">
    <source>
        <dbReference type="EMBL" id="KTC65388.1"/>
    </source>
</evidence>
<dbReference type="Gene3D" id="3.30.479.30">
    <property type="entry name" value="Band 7 domain"/>
    <property type="match status" value="1"/>
</dbReference>
<dbReference type="PIRSF" id="PIRSF005651">
    <property type="entry name" value="HflC"/>
    <property type="match status" value="1"/>
</dbReference>
<dbReference type="OrthoDB" id="9812991at2"/>
<evidence type="ECO:0000313" key="9">
    <source>
        <dbReference type="EMBL" id="VEH84790.1"/>
    </source>
</evidence>
<dbReference type="InterPro" id="IPR010200">
    <property type="entry name" value="HflC"/>
</dbReference>
<protein>
    <recommendedName>
        <fullName evidence="6">Protein HflC</fullName>
    </recommendedName>
</protein>